<feature type="transmembrane region" description="Helical" evidence="5">
    <location>
        <begin position="97"/>
        <end position="124"/>
    </location>
</feature>
<gene>
    <name evidence="6" type="primary">putative AGAP003808-PA</name>
    <name evidence="6" type="ORF">CLUMA_CG012190</name>
</gene>
<evidence type="ECO:0000256" key="5">
    <source>
        <dbReference type="SAM" id="Phobius"/>
    </source>
</evidence>
<protein>
    <submittedName>
        <fullName evidence="6">CLUMA_CG012190, isoform A</fullName>
    </submittedName>
</protein>
<organism evidence="6 7">
    <name type="scientific">Clunio marinus</name>
    <dbReference type="NCBI Taxonomy" id="568069"/>
    <lineage>
        <taxon>Eukaryota</taxon>
        <taxon>Metazoa</taxon>
        <taxon>Ecdysozoa</taxon>
        <taxon>Arthropoda</taxon>
        <taxon>Hexapoda</taxon>
        <taxon>Insecta</taxon>
        <taxon>Pterygota</taxon>
        <taxon>Neoptera</taxon>
        <taxon>Endopterygota</taxon>
        <taxon>Diptera</taxon>
        <taxon>Nematocera</taxon>
        <taxon>Chironomoidea</taxon>
        <taxon>Chironomidae</taxon>
        <taxon>Clunio</taxon>
    </lineage>
</organism>
<dbReference type="EMBL" id="CVRI01000048">
    <property type="protein sequence ID" value="CRK98931.1"/>
    <property type="molecule type" value="Genomic_DNA"/>
</dbReference>
<reference evidence="6 7" key="1">
    <citation type="submission" date="2015-04" db="EMBL/GenBank/DDBJ databases">
        <authorList>
            <person name="Syromyatnikov M.Y."/>
            <person name="Popov V.N."/>
        </authorList>
    </citation>
    <scope>NUCLEOTIDE SEQUENCE [LARGE SCALE GENOMIC DNA]</scope>
</reference>
<feature type="transmembrane region" description="Helical" evidence="5">
    <location>
        <begin position="21"/>
        <end position="41"/>
    </location>
</feature>
<dbReference type="GO" id="GO:0035151">
    <property type="term" value="P:regulation of tube size, open tracheal system"/>
    <property type="evidence" value="ECO:0007669"/>
    <property type="project" value="TreeGrafter"/>
</dbReference>
<dbReference type="Gene3D" id="1.20.140.150">
    <property type="match status" value="1"/>
</dbReference>
<proteinExistence type="predicted"/>
<keyword evidence="2 5" id="KW-0812">Transmembrane</keyword>
<dbReference type="OrthoDB" id="6140671at2759"/>
<dbReference type="PANTHER" id="PTHR21284">
    <property type="entry name" value="EG:80H7.2 PROTEIN"/>
    <property type="match status" value="1"/>
</dbReference>
<keyword evidence="7" id="KW-1185">Reference proteome</keyword>
<dbReference type="AlphaFoldDB" id="A0A1J1IFD8"/>
<dbReference type="GO" id="GO:0005918">
    <property type="term" value="C:septate junction"/>
    <property type="evidence" value="ECO:0007669"/>
    <property type="project" value="TreeGrafter"/>
</dbReference>
<evidence type="ECO:0000256" key="3">
    <source>
        <dbReference type="ARBA" id="ARBA00022989"/>
    </source>
</evidence>
<feature type="transmembrane region" description="Helical" evidence="5">
    <location>
        <begin position="136"/>
        <end position="165"/>
    </location>
</feature>
<dbReference type="Pfam" id="PF13903">
    <property type="entry name" value="Claudin_2"/>
    <property type="match status" value="1"/>
</dbReference>
<dbReference type="PANTHER" id="PTHR21284:SF12">
    <property type="entry name" value="EG:80H7.2 PROTEIN"/>
    <property type="match status" value="1"/>
</dbReference>
<dbReference type="GO" id="GO:0019991">
    <property type="term" value="P:septate junction assembly"/>
    <property type="evidence" value="ECO:0007669"/>
    <property type="project" value="TreeGrafter"/>
</dbReference>
<dbReference type="InterPro" id="IPR004031">
    <property type="entry name" value="PMP22/EMP/MP20/Claudin"/>
</dbReference>
<evidence type="ECO:0000313" key="6">
    <source>
        <dbReference type="EMBL" id="CRK98931.1"/>
    </source>
</evidence>
<keyword evidence="4 5" id="KW-0472">Membrane</keyword>
<name>A0A1J1IFD8_9DIPT</name>
<accession>A0A1J1IFD8</accession>
<evidence type="ECO:0000256" key="2">
    <source>
        <dbReference type="ARBA" id="ARBA00022692"/>
    </source>
</evidence>
<evidence type="ECO:0000256" key="1">
    <source>
        <dbReference type="ARBA" id="ARBA00004141"/>
    </source>
</evidence>
<dbReference type="Proteomes" id="UP000183832">
    <property type="component" value="Unassembled WGS sequence"/>
</dbReference>
<evidence type="ECO:0000313" key="7">
    <source>
        <dbReference type="Proteomes" id="UP000183832"/>
    </source>
</evidence>
<feature type="transmembrane region" description="Helical" evidence="5">
    <location>
        <begin position="177"/>
        <end position="200"/>
    </location>
</feature>
<dbReference type="GO" id="GO:0016020">
    <property type="term" value="C:membrane"/>
    <property type="evidence" value="ECO:0007669"/>
    <property type="project" value="UniProtKB-SubCell"/>
</dbReference>
<dbReference type="STRING" id="568069.A0A1J1IFD8"/>
<comment type="subcellular location">
    <subcellularLocation>
        <location evidence="1">Membrane</location>
        <topology evidence="1">Multi-pass membrane protein</topology>
    </subcellularLocation>
</comment>
<sequence>MSQQIEKNEYPKASNSLVVGGLLSYIGGVFLLMSFASPYWIESYKESFSSFKNMGLWEYCFKEFTYPYYQFPRTFNGCHNIFSHEYYVIREYLLPGWLMAVQTFVTIAFIDTFAALIIMACEVCRYPLKLVLRYEWFLTTTSFVLVAASSIFLFFGVLIFGVNAYRRDWLMYPKFNVISWSFAFAVVAMFFLGLAALILYKDARTAYERRRESKNLVQQMQMHETASIPSSHSRGMHGYI</sequence>
<evidence type="ECO:0000256" key="4">
    <source>
        <dbReference type="ARBA" id="ARBA00023136"/>
    </source>
</evidence>
<keyword evidence="3 5" id="KW-1133">Transmembrane helix</keyword>